<dbReference type="Proteomes" id="UP000283530">
    <property type="component" value="Unassembled WGS sequence"/>
</dbReference>
<feature type="compositionally biased region" description="Acidic residues" evidence="1">
    <location>
        <begin position="38"/>
        <end position="47"/>
    </location>
</feature>
<keyword evidence="4" id="KW-1185">Reference proteome</keyword>
<sequence length="136" mass="15103">MSASNPAPESNVEENQIPTVAKANPTDDKPLEYQPTEDGGETVEGNDDEEAECGFCLFMKGGGCKEEFIAWEKCVEEAEKNKEDIVDKCFEVTSLLKKCMDAHSDYYEPILRAEKAMEEEAAQELKQVSPSSEAQQ</sequence>
<dbReference type="InterPro" id="IPR012891">
    <property type="entry name" value="GCK_dom"/>
</dbReference>
<protein>
    <submittedName>
        <fullName evidence="3">GCK domain-containing protein</fullName>
    </submittedName>
</protein>
<feature type="domain" description="GCK" evidence="2">
    <location>
        <begin position="51"/>
        <end position="125"/>
    </location>
</feature>
<feature type="compositionally biased region" description="Polar residues" evidence="1">
    <location>
        <begin position="1"/>
        <end position="18"/>
    </location>
</feature>
<dbReference type="PANTHER" id="PTHR34357:SF2">
    <property type="entry name" value="F26F24.3-RELATED"/>
    <property type="match status" value="1"/>
</dbReference>
<dbReference type="Gene3D" id="1.10.287.2900">
    <property type="match status" value="1"/>
</dbReference>
<dbReference type="AlphaFoldDB" id="A0A443NB91"/>
<feature type="region of interest" description="Disordered" evidence="1">
    <location>
        <begin position="1"/>
        <end position="47"/>
    </location>
</feature>
<name>A0A443NB91_9MAGN</name>
<dbReference type="EMBL" id="QPKB01000002">
    <property type="protein sequence ID" value="RWR75802.1"/>
    <property type="molecule type" value="Genomic_DNA"/>
</dbReference>
<accession>A0A443NB91</accession>
<reference evidence="3 4" key="1">
    <citation type="journal article" date="2019" name="Nat. Plants">
        <title>Stout camphor tree genome fills gaps in understanding of flowering plant genome evolution.</title>
        <authorList>
            <person name="Chaw S.M."/>
            <person name="Liu Y.C."/>
            <person name="Wu Y.W."/>
            <person name="Wang H.Y."/>
            <person name="Lin C.I."/>
            <person name="Wu C.S."/>
            <person name="Ke H.M."/>
            <person name="Chang L.Y."/>
            <person name="Hsu C.Y."/>
            <person name="Yang H.T."/>
            <person name="Sudianto E."/>
            <person name="Hsu M.H."/>
            <person name="Wu K.P."/>
            <person name="Wang L.N."/>
            <person name="Leebens-Mack J.H."/>
            <person name="Tsai I.J."/>
        </authorList>
    </citation>
    <scope>NUCLEOTIDE SEQUENCE [LARGE SCALE GENOMIC DNA]</scope>
    <source>
        <strain evidence="4">cv. Chaw 1501</strain>
        <tissue evidence="3">Young leaves</tissue>
    </source>
</reference>
<dbReference type="PANTHER" id="PTHR34357">
    <property type="entry name" value="F7A19.14 PROTEIN-RELATED"/>
    <property type="match status" value="1"/>
</dbReference>
<comment type="caution">
    <text evidence="3">The sequence shown here is derived from an EMBL/GenBank/DDBJ whole genome shotgun (WGS) entry which is preliminary data.</text>
</comment>
<proteinExistence type="predicted"/>
<evidence type="ECO:0000256" key="1">
    <source>
        <dbReference type="SAM" id="MobiDB-lite"/>
    </source>
</evidence>
<organism evidence="3 4">
    <name type="scientific">Cinnamomum micranthum f. kanehirae</name>
    <dbReference type="NCBI Taxonomy" id="337451"/>
    <lineage>
        <taxon>Eukaryota</taxon>
        <taxon>Viridiplantae</taxon>
        <taxon>Streptophyta</taxon>
        <taxon>Embryophyta</taxon>
        <taxon>Tracheophyta</taxon>
        <taxon>Spermatophyta</taxon>
        <taxon>Magnoliopsida</taxon>
        <taxon>Magnoliidae</taxon>
        <taxon>Laurales</taxon>
        <taxon>Lauraceae</taxon>
        <taxon>Cinnamomum</taxon>
    </lineage>
</organism>
<evidence type="ECO:0000259" key="2">
    <source>
        <dbReference type="SMART" id="SM01227"/>
    </source>
</evidence>
<dbReference type="STRING" id="337451.A0A443NB91"/>
<evidence type="ECO:0000313" key="3">
    <source>
        <dbReference type="EMBL" id="RWR75802.1"/>
    </source>
</evidence>
<dbReference type="OrthoDB" id="2148418at2759"/>
<dbReference type="SMART" id="SM01227">
    <property type="entry name" value="GCK"/>
    <property type="match status" value="1"/>
</dbReference>
<evidence type="ECO:0000313" key="4">
    <source>
        <dbReference type="Proteomes" id="UP000283530"/>
    </source>
</evidence>
<dbReference type="Pfam" id="PF07802">
    <property type="entry name" value="GCK"/>
    <property type="match status" value="1"/>
</dbReference>
<gene>
    <name evidence="3" type="ORF">CKAN_00420200</name>
</gene>